<dbReference type="InParanoid" id="A0A1B7MUB7"/>
<sequence>MRVGFCTVSPIHFGFRSRDTYLMMTSMQGHLSVDSKATTSPQSFPFDLYEGYLNPGSFRRDSNNYPSALHSESGDSIPRRPRKRRILYSAPSSGEGSPDIVITEAYDSAAIKHNHNDVITTNICADTHSSAPCYLAPPSKAMSNYTSKVLSVHSYPRNDQGHEQAVGLNRAYECALTYPLIVNDDSPSVCLKDSSPVPAIDFTRMRFPSRNRWRFPLLRLEPANAKAEGKEAGEGSVRSVSSNCIPFVCLHRMYLQLYNFQADWRCYKPAAAKTTRTRKPDYLSNTKASEQSLPA</sequence>
<evidence type="ECO:0000256" key="1">
    <source>
        <dbReference type="SAM" id="MobiDB-lite"/>
    </source>
</evidence>
<keyword evidence="3" id="KW-1185">Reference proteome</keyword>
<evidence type="ECO:0000313" key="3">
    <source>
        <dbReference type="Proteomes" id="UP000092154"/>
    </source>
</evidence>
<dbReference type="AlphaFoldDB" id="A0A1B7MUB7"/>
<reference evidence="2 3" key="1">
    <citation type="submission" date="2016-06" db="EMBL/GenBank/DDBJ databases">
        <title>Comparative genomics of the ectomycorrhizal sister species Rhizopogon vinicolor and Rhizopogon vesiculosus (Basidiomycota: Boletales) reveals a divergence of the mating type B locus.</title>
        <authorList>
            <consortium name="DOE Joint Genome Institute"/>
            <person name="Mujic A.B."/>
            <person name="Kuo A."/>
            <person name="Tritt A."/>
            <person name="Lipzen A."/>
            <person name="Chen C."/>
            <person name="Johnson J."/>
            <person name="Sharma A."/>
            <person name="Barry K."/>
            <person name="Grigoriev I.V."/>
            <person name="Spatafora J.W."/>
        </authorList>
    </citation>
    <scope>NUCLEOTIDE SEQUENCE [LARGE SCALE GENOMIC DNA]</scope>
    <source>
        <strain evidence="2 3">AM-OR11-026</strain>
    </source>
</reference>
<dbReference type="OrthoDB" id="2628440at2759"/>
<protein>
    <submittedName>
        <fullName evidence="2">Uncharacterized protein</fullName>
    </submittedName>
</protein>
<dbReference type="Proteomes" id="UP000092154">
    <property type="component" value="Unassembled WGS sequence"/>
</dbReference>
<feature type="region of interest" description="Disordered" evidence="1">
    <location>
        <begin position="63"/>
        <end position="82"/>
    </location>
</feature>
<accession>A0A1B7MUB7</accession>
<name>A0A1B7MUB7_9AGAM</name>
<gene>
    <name evidence="2" type="ORF">K503DRAFT_867745</name>
</gene>
<proteinExistence type="predicted"/>
<organism evidence="2 3">
    <name type="scientific">Rhizopogon vinicolor AM-OR11-026</name>
    <dbReference type="NCBI Taxonomy" id="1314800"/>
    <lineage>
        <taxon>Eukaryota</taxon>
        <taxon>Fungi</taxon>
        <taxon>Dikarya</taxon>
        <taxon>Basidiomycota</taxon>
        <taxon>Agaricomycotina</taxon>
        <taxon>Agaricomycetes</taxon>
        <taxon>Agaricomycetidae</taxon>
        <taxon>Boletales</taxon>
        <taxon>Suillineae</taxon>
        <taxon>Rhizopogonaceae</taxon>
        <taxon>Rhizopogon</taxon>
    </lineage>
</organism>
<evidence type="ECO:0000313" key="2">
    <source>
        <dbReference type="EMBL" id="OAX36214.1"/>
    </source>
</evidence>
<dbReference type="EMBL" id="KV448434">
    <property type="protein sequence ID" value="OAX36214.1"/>
    <property type="molecule type" value="Genomic_DNA"/>
</dbReference>